<gene>
    <name evidence="3" type="ORF">LH440_16060</name>
</gene>
<keyword evidence="2" id="KW-0472">Membrane</keyword>
<feature type="transmembrane region" description="Helical" evidence="2">
    <location>
        <begin position="237"/>
        <end position="258"/>
    </location>
</feature>
<feature type="transmembrane region" description="Helical" evidence="2">
    <location>
        <begin position="208"/>
        <end position="231"/>
    </location>
</feature>
<dbReference type="RefSeq" id="WP_239894661.1">
    <property type="nucleotide sequence ID" value="NZ_JAJAXM010000056.1"/>
</dbReference>
<sequence length="347" mass="40150">MSKSLRLSEKWFRFGLWLIAIVFATFLIGLGNLVVSNLPLVEPTYTTDDFVDKAAAEPLEQKAVMIMAELKNLSDQEQSALSRYEVATAATKAARETFDNWLATRGVTQRSDQDAEVIRRTKELDNLKEAERQPQKELQDIRQRRRTFEQTYQQTQNQLQDLRNEARQRLEVVWQEQELRVFLYRLALTIPLLGLAGWLFMKKRKSQYWPFVWGFIYFALFVFFIELVPYLPSYGGFVRYIVGIIVTVVIGRQVILGLTRYLEKQKQVEALPDVERRKELDYDLVLTRLGRKVCPGCERPVNLEDPAIDYCANCGICLHNRCEGCGARKSAFSRFCFSCGKSAKEQG</sequence>
<organism evidence="3 4">
    <name type="scientific">Laribacter hongkongensis</name>
    <dbReference type="NCBI Taxonomy" id="168471"/>
    <lineage>
        <taxon>Bacteria</taxon>
        <taxon>Pseudomonadati</taxon>
        <taxon>Pseudomonadota</taxon>
        <taxon>Betaproteobacteria</taxon>
        <taxon>Neisseriales</taxon>
        <taxon>Aquaspirillaceae</taxon>
        <taxon>Laribacter</taxon>
    </lineage>
</organism>
<evidence type="ECO:0000313" key="4">
    <source>
        <dbReference type="Proteomes" id="UP001200247"/>
    </source>
</evidence>
<proteinExistence type="predicted"/>
<name>A0ABD4SUG9_9NEIS</name>
<evidence type="ECO:0000256" key="2">
    <source>
        <dbReference type="SAM" id="Phobius"/>
    </source>
</evidence>
<evidence type="ECO:0000256" key="1">
    <source>
        <dbReference type="SAM" id="Coils"/>
    </source>
</evidence>
<keyword evidence="2" id="KW-0812">Transmembrane</keyword>
<evidence type="ECO:0000313" key="3">
    <source>
        <dbReference type="EMBL" id="MCG9027380.1"/>
    </source>
</evidence>
<feature type="transmembrane region" description="Helical" evidence="2">
    <location>
        <begin position="182"/>
        <end position="201"/>
    </location>
</feature>
<reference evidence="3 4" key="1">
    <citation type="submission" date="2021-10" db="EMBL/GenBank/DDBJ databases">
        <title>Whole-genome sequencing analysis of Laribacter hongkongensis: virulence gene profiles, carbohydrate-active enzyme prediction, and antimicrobial resistance characterization.</title>
        <authorList>
            <person name="Yuan P."/>
            <person name="Zhan Y."/>
            <person name="Chen D."/>
        </authorList>
    </citation>
    <scope>NUCLEOTIDE SEQUENCE [LARGE SCALE GENOMIC DNA]</scope>
    <source>
        <strain evidence="3 4">W67</strain>
    </source>
</reference>
<keyword evidence="1" id="KW-0175">Coiled coil</keyword>
<feature type="transmembrane region" description="Helical" evidence="2">
    <location>
        <begin position="12"/>
        <end position="35"/>
    </location>
</feature>
<dbReference type="EMBL" id="JAJAXM010000056">
    <property type="protein sequence ID" value="MCG9027380.1"/>
    <property type="molecule type" value="Genomic_DNA"/>
</dbReference>
<accession>A0ABD4SUG9</accession>
<keyword evidence="2" id="KW-1133">Transmembrane helix</keyword>
<feature type="coiled-coil region" evidence="1">
    <location>
        <begin position="138"/>
        <end position="172"/>
    </location>
</feature>
<dbReference type="AlphaFoldDB" id="A0ABD4SUG9"/>
<comment type="caution">
    <text evidence="3">The sequence shown here is derived from an EMBL/GenBank/DDBJ whole genome shotgun (WGS) entry which is preliminary data.</text>
</comment>
<protein>
    <submittedName>
        <fullName evidence="3">Serine endopeptidase</fullName>
    </submittedName>
</protein>
<dbReference type="Proteomes" id="UP001200247">
    <property type="component" value="Unassembled WGS sequence"/>
</dbReference>